<dbReference type="Proteomes" id="UP000664904">
    <property type="component" value="Plasmid unnamed5"/>
</dbReference>
<dbReference type="InterPro" id="IPR006905">
    <property type="entry name" value="Flavin_halogenase"/>
</dbReference>
<geneLocation type="plasmid" evidence="1 2">
    <name>unnamed5</name>
</geneLocation>
<dbReference type="PANTHER" id="PTHR43747">
    <property type="entry name" value="FAD-BINDING PROTEIN"/>
    <property type="match status" value="1"/>
</dbReference>
<keyword evidence="2" id="KW-1185">Reference proteome</keyword>
<gene>
    <name evidence="1" type="ORF">J5O05_18570</name>
</gene>
<dbReference type="InterPro" id="IPR036188">
    <property type="entry name" value="FAD/NAD-bd_sf"/>
</dbReference>
<dbReference type="KEGG" id="pxi:J5O05_18570"/>
<dbReference type="Gene3D" id="3.50.50.60">
    <property type="entry name" value="FAD/NAD(P)-binding domain"/>
    <property type="match status" value="1"/>
</dbReference>
<dbReference type="Gene3D" id="3.30.9.100">
    <property type="match status" value="1"/>
</dbReference>
<dbReference type="SUPFAM" id="SSF51905">
    <property type="entry name" value="FAD/NAD(P)-binding domain"/>
    <property type="match status" value="1"/>
</dbReference>
<dbReference type="AlphaFoldDB" id="A0A975HMZ5"/>
<sequence length="377" mass="41709">MTKTHLRIGIVGGGPAGCATALALQKLFASSSKKAEITLITAPEGVTPKIGETVPPAASAYLRELDLESLLSDEFHLRCPGSLSQWGDESVGYNDFFITPIGQGFHLDRALFDKSLLSACFKRGVTIVENTKVTAIKQSDRTISLHCEPELDKHEFDFIVDASGQHRVVTRSLSVANNLFDRVVSVCAFFELESKSLAPAHTIVSSDEHGWWYAARLPNNRAILSFNTDADELKQRELNAHANWYRAFCNNQWFYTQCCEQFNQAISSPRVLHVRAAPSSILSAVIGENWLAVGDAASSYDSISSAGITKSLKQGIRAANAILNWAENPHKGSLSAYQTLVFKDFNEFIKLHQLHYDSGAQRFPNSAFWQRRLLSDV</sequence>
<reference evidence="1" key="1">
    <citation type="submission" date="2021-03" db="EMBL/GenBank/DDBJ databases">
        <title>Complete Genome of Pseudoalteromonas xiamenensis STKMTI.2, a new potential marine bacterium producing anti-Vibrio compounds.</title>
        <authorList>
            <person name="Handayani D.P."/>
            <person name="Isnansetyo A."/>
            <person name="Istiqomah I."/>
            <person name="Jumina J."/>
        </authorList>
    </citation>
    <scope>NUCLEOTIDE SEQUENCE</scope>
    <source>
        <strain evidence="1">STKMTI.2</strain>
        <plasmid evidence="1">unnamed5</plasmid>
    </source>
</reference>
<evidence type="ECO:0000313" key="2">
    <source>
        <dbReference type="Proteomes" id="UP000664904"/>
    </source>
</evidence>
<organism evidence="1 2">
    <name type="scientific">Pseudoalteromonas xiamenensis</name>
    <dbReference type="NCBI Taxonomy" id="882626"/>
    <lineage>
        <taxon>Bacteria</taxon>
        <taxon>Pseudomonadati</taxon>
        <taxon>Pseudomonadota</taxon>
        <taxon>Gammaproteobacteria</taxon>
        <taxon>Alteromonadales</taxon>
        <taxon>Pseudoalteromonadaceae</taxon>
        <taxon>Pseudoalteromonas</taxon>
    </lineage>
</organism>
<protein>
    <submittedName>
        <fullName evidence="1">Tryptophan 7-halogenase</fullName>
    </submittedName>
</protein>
<proteinExistence type="predicted"/>
<dbReference type="RefSeq" id="WP_208845109.1">
    <property type="nucleotide sequence ID" value="NZ_CP072135.1"/>
</dbReference>
<evidence type="ECO:0000313" key="1">
    <source>
        <dbReference type="EMBL" id="QTH73497.1"/>
    </source>
</evidence>
<dbReference type="GO" id="GO:0004497">
    <property type="term" value="F:monooxygenase activity"/>
    <property type="evidence" value="ECO:0007669"/>
    <property type="project" value="InterPro"/>
</dbReference>
<keyword evidence="1" id="KW-0614">Plasmid</keyword>
<dbReference type="PANTHER" id="PTHR43747:SF1">
    <property type="entry name" value="SLR1998 PROTEIN"/>
    <property type="match status" value="1"/>
</dbReference>
<name>A0A975HMZ5_9GAMM</name>
<dbReference type="Pfam" id="PF04820">
    <property type="entry name" value="Trp_halogenase"/>
    <property type="match status" value="2"/>
</dbReference>
<accession>A0A975HMZ5</accession>
<dbReference type="InterPro" id="IPR050816">
    <property type="entry name" value="Flavin-dep_Halogenase_NPB"/>
</dbReference>
<dbReference type="EMBL" id="CP072135">
    <property type="protein sequence ID" value="QTH73497.1"/>
    <property type="molecule type" value="Genomic_DNA"/>
</dbReference>